<dbReference type="Proteomes" id="UP000824469">
    <property type="component" value="Unassembled WGS sequence"/>
</dbReference>
<evidence type="ECO:0000256" key="1">
    <source>
        <dbReference type="ARBA" id="ARBA00000189"/>
    </source>
</evidence>
<evidence type="ECO:0000256" key="10">
    <source>
        <dbReference type="PIRSR" id="PIRSR600823-3"/>
    </source>
</evidence>
<evidence type="ECO:0000256" key="7">
    <source>
        <dbReference type="ARBA" id="ARBA00023004"/>
    </source>
</evidence>
<keyword evidence="3 12" id="KW-0575">Peroxidase</keyword>
<feature type="binding site" evidence="10">
    <location>
        <position position="285"/>
    </location>
    <ligand>
        <name>Ca(2+)</name>
        <dbReference type="ChEBI" id="CHEBI:29108"/>
        <label>2</label>
    </ligand>
</feature>
<organism evidence="14 15">
    <name type="scientific">Taxus chinensis</name>
    <name type="common">Chinese yew</name>
    <name type="synonym">Taxus wallichiana var. chinensis</name>
    <dbReference type="NCBI Taxonomy" id="29808"/>
    <lineage>
        <taxon>Eukaryota</taxon>
        <taxon>Viridiplantae</taxon>
        <taxon>Streptophyta</taxon>
        <taxon>Embryophyta</taxon>
        <taxon>Tracheophyta</taxon>
        <taxon>Spermatophyta</taxon>
        <taxon>Pinopsida</taxon>
        <taxon>Pinidae</taxon>
        <taxon>Conifers II</taxon>
        <taxon>Cupressales</taxon>
        <taxon>Taxaceae</taxon>
        <taxon>Taxus</taxon>
    </lineage>
</organism>
<keyword evidence="5 10" id="KW-0479">Metal-binding</keyword>
<feature type="disulfide bond" evidence="11">
    <location>
        <begin position="291"/>
        <end position="323"/>
    </location>
</feature>
<evidence type="ECO:0000256" key="2">
    <source>
        <dbReference type="ARBA" id="ARBA00006873"/>
    </source>
</evidence>
<evidence type="ECO:0000256" key="5">
    <source>
        <dbReference type="ARBA" id="ARBA00022723"/>
    </source>
</evidence>
<dbReference type="EC" id="1.11.1.7" evidence="12"/>
<feature type="binding site" evidence="9">
    <location>
        <position position="254"/>
    </location>
    <ligand>
        <name>substrate</name>
    </ligand>
</feature>
<evidence type="ECO:0000256" key="12">
    <source>
        <dbReference type="RuleBase" id="RU362060"/>
    </source>
</evidence>
<dbReference type="PROSITE" id="PS00435">
    <property type="entry name" value="PEROXIDASE_1"/>
    <property type="match status" value="1"/>
</dbReference>
<comment type="caution">
    <text evidence="14">The sequence shown here is derived from an EMBL/GenBank/DDBJ whole genome shotgun (WGS) entry which is preliminary data.</text>
</comment>
<dbReference type="InterPro" id="IPR033905">
    <property type="entry name" value="Secretory_peroxidase"/>
</dbReference>
<protein>
    <recommendedName>
        <fullName evidence="12">Peroxidase</fullName>
        <ecNumber evidence="12">1.11.1.7</ecNumber>
    </recommendedName>
</protein>
<name>A0AA38CMN2_TAXCH</name>
<dbReference type="PANTHER" id="PTHR31235">
    <property type="entry name" value="PEROXIDASE 25-RELATED"/>
    <property type="match status" value="1"/>
</dbReference>
<comment type="cofactor">
    <cofactor evidence="10 12">
        <name>Ca(2+)</name>
        <dbReference type="ChEBI" id="CHEBI:29108"/>
    </cofactor>
    <text evidence="10 12">Binds 2 calcium ions per subunit.</text>
</comment>
<keyword evidence="15" id="KW-1185">Reference proteome</keyword>
<feature type="binding site" evidence="10">
    <location>
        <position position="335"/>
    </location>
    <ligand>
        <name>Ca(2+)</name>
        <dbReference type="ChEBI" id="CHEBI:29108"/>
        <label>2</label>
    </ligand>
</feature>
<keyword evidence="12" id="KW-0376">Hydrogen peroxide</keyword>
<dbReference type="GO" id="GO:0042744">
    <property type="term" value="P:hydrogen peroxide catabolic process"/>
    <property type="evidence" value="ECO:0007669"/>
    <property type="project" value="UniProtKB-KW"/>
</dbReference>
<feature type="domain" description="Plant heme peroxidase family profile" evidence="13">
    <location>
        <begin position="160"/>
        <end position="413"/>
    </location>
</feature>
<dbReference type="SUPFAM" id="SSF48113">
    <property type="entry name" value="Heme-dependent peroxidases"/>
    <property type="match status" value="1"/>
</dbReference>
<evidence type="ECO:0000313" key="15">
    <source>
        <dbReference type="Proteomes" id="UP000824469"/>
    </source>
</evidence>
<dbReference type="GO" id="GO:0006979">
    <property type="term" value="P:response to oxidative stress"/>
    <property type="evidence" value="ECO:0007669"/>
    <property type="project" value="UniProtKB-UniRule"/>
</dbReference>
<dbReference type="Gene3D" id="1.10.520.10">
    <property type="match status" value="1"/>
</dbReference>
<dbReference type="PRINTS" id="PR00461">
    <property type="entry name" value="PLPEROXIDASE"/>
</dbReference>
<evidence type="ECO:0000256" key="9">
    <source>
        <dbReference type="PIRSR" id="PIRSR600823-2"/>
    </source>
</evidence>
<evidence type="ECO:0000256" key="6">
    <source>
        <dbReference type="ARBA" id="ARBA00023002"/>
    </source>
</evidence>
<comment type="subcellular location">
    <subcellularLocation>
        <location evidence="12">Secreted</location>
    </subcellularLocation>
</comment>
<evidence type="ECO:0000313" key="14">
    <source>
        <dbReference type="EMBL" id="KAH9304476.1"/>
    </source>
</evidence>
<accession>A0AA38CMN2</accession>
<feature type="binding site" evidence="10">
    <location>
        <position position="343"/>
    </location>
    <ligand>
        <name>Ca(2+)</name>
        <dbReference type="ChEBI" id="CHEBI:29108"/>
        <label>2</label>
    </ligand>
</feature>
<dbReference type="AlphaFoldDB" id="A0AA38CMN2"/>
<sequence length="415" mass="45240">MRINSMQNEISLHVISENIPTNDEFNGIPISPKTNLPDSIMTNSLPLGPQQINGNSSFATNNDLSSTLINSTPVNPQQNVCCHFPSHGEQSNGEKENLVPNLESMLKVREVTSIGQREATLKVDYKGEEFEESEGSDLPDRMEIEEQENALACNASTSAYVQGCDASVLLKSTSTNREEQEAIANKFFRGLDIINEAKAALETSCPRVVSCADILALATRDAVSMLEGSVSWIVRTGRRDGVVSNESEVPANIPSPFDHFSQLTDLFASKGFGVPELVILSGAHTIGKTHCGAFSPRLYNNSGIGDTDPSLDPAYANHLKTICSPSDRTTAVPMDPDTLLIFDDNYYKLLQKNKGLFKLDATLLRGWQARNIINNQIGGDFTVYFSQAMGKLVELEVLTGTDGEIRKLCSSVNSK</sequence>
<keyword evidence="12" id="KW-0964">Secreted</keyword>
<dbReference type="FunFam" id="1.10.420.10:FF:000001">
    <property type="entry name" value="Peroxidase"/>
    <property type="match status" value="1"/>
</dbReference>
<dbReference type="GO" id="GO:0046872">
    <property type="term" value="F:metal ion binding"/>
    <property type="evidence" value="ECO:0007669"/>
    <property type="project" value="UniProtKB-UniRule"/>
</dbReference>
<proteinExistence type="inferred from homology"/>
<reference evidence="14 15" key="1">
    <citation type="journal article" date="2021" name="Nat. Plants">
        <title>The Taxus genome provides insights into paclitaxel biosynthesis.</title>
        <authorList>
            <person name="Xiong X."/>
            <person name="Gou J."/>
            <person name="Liao Q."/>
            <person name="Li Y."/>
            <person name="Zhou Q."/>
            <person name="Bi G."/>
            <person name="Li C."/>
            <person name="Du R."/>
            <person name="Wang X."/>
            <person name="Sun T."/>
            <person name="Guo L."/>
            <person name="Liang H."/>
            <person name="Lu P."/>
            <person name="Wu Y."/>
            <person name="Zhang Z."/>
            <person name="Ro D.K."/>
            <person name="Shang Y."/>
            <person name="Huang S."/>
            <person name="Yan J."/>
        </authorList>
    </citation>
    <scope>NUCLEOTIDE SEQUENCE [LARGE SCALE GENOMIC DNA]</scope>
    <source>
        <strain evidence="14">Ta-2019</strain>
    </source>
</reference>
<feature type="disulfide bond" evidence="11">
    <location>
        <begin position="211"/>
        <end position="409"/>
    </location>
</feature>
<evidence type="ECO:0000256" key="8">
    <source>
        <dbReference type="ARBA" id="ARBA00023157"/>
    </source>
</evidence>
<keyword evidence="4 12" id="KW-0349">Heme</keyword>
<dbReference type="InterPro" id="IPR000823">
    <property type="entry name" value="Peroxidase_pln"/>
</dbReference>
<comment type="similarity">
    <text evidence="12">Belongs to the peroxidase family. Classical plant (class III) peroxidase subfamily.</text>
</comment>
<dbReference type="CDD" id="cd00693">
    <property type="entry name" value="secretory_peroxidase"/>
    <property type="match status" value="1"/>
</dbReference>
<keyword evidence="8 11" id="KW-1015">Disulfide bond</keyword>
<comment type="function">
    <text evidence="12">Removal of H(2)O(2), oxidation of toxic reductants, biosynthesis and degradation of lignin, suberization, auxin catabolism, response to environmental stresses such as wounding, pathogen attack and oxidative stress.</text>
</comment>
<keyword evidence="10 12" id="KW-0106">Calcium</keyword>
<feature type="binding site" evidence="10">
    <location>
        <position position="338"/>
    </location>
    <ligand>
        <name>Ca(2+)</name>
        <dbReference type="ChEBI" id="CHEBI:29108"/>
        <label>2</label>
    </ligand>
</feature>
<dbReference type="GO" id="GO:0005576">
    <property type="term" value="C:extracellular region"/>
    <property type="evidence" value="ECO:0007669"/>
    <property type="project" value="UniProtKB-SubCell"/>
</dbReference>
<dbReference type="Pfam" id="PF00141">
    <property type="entry name" value="peroxidase"/>
    <property type="match status" value="1"/>
</dbReference>
<feature type="binding site" evidence="10">
    <location>
        <position position="161"/>
    </location>
    <ligand>
        <name>Ca(2+)</name>
        <dbReference type="ChEBI" id="CHEBI:29108"/>
        <label>1</label>
    </ligand>
</feature>
<dbReference type="Gene3D" id="1.10.420.10">
    <property type="entry name" value="Peroxidase, domain 2"/>
    <property type="match status" value="1"/>
</dbReference>
<dbReference type="GO" id="GO:0140825">
    <property type="term" value="F:lactoperoxidase activity"/>
    <property type="evidence" value="ECO:0007669"/>
    <property type="project" value="UniProtKB-EC"/>
</dbReference>
<keyword evidence="6 12" id="KW-0560">Oxidoreductase</keyword>
<dbReference type="PRINTS" id="PR00458">
    <property type="entry name" value="PEROXIDASE"/>
</dbReference>
<keyword evidence="7 10" id="KW-0408">Iron</keyword>
<dbReference type="PROSITE" id="PS50873">
    <property type="entry name" value="PEROXIDASE_4"/>
    <property type="match status" value="1"/>
</dbReference>
<feature type="binding site" evidence="10">
    <location>
        <position position="165"/>
    </location>
    <ligand>
        <name>Ca(2+)</name>
        <dbReference type="ChEBI" id="CHEBI:29108"/>
        <label>1</label>
    </ligand>
</feature>
<dbReference type="InterPro" id="IPR002016">
    <property type="entry name" value="Haem_peroxidase"/>
</dbReference>
<dbReference type="OMA" id="QENALAC"/>
<dbReference type="GO" id="GO:0020037">
    <property type="term" value="F:heme binding"/>
    <property type="evidence" value="ECO:0007669"/>
    <property type="project" value="UniProtKB-UniRule"/>
</dbReference>
<feature type="binding site" evidence="10">
    <location>
        <position position="167"/>
    </location>
    <ligand>
        <name>Ca(2+)</name>
        <dbReference type="ChEBI" id="CHEBI:29108"/>
        <label>1</label>
    </ligand>
</feature>
<comment type="catalytic activity">
    <reaction evidence="1 12">
        <text>2 a phenolic donor + H2O2 = 2 a phenolic radical donor + 2 H2O</text>
        <dbReference type="Rhea" id="RHEA:56136"/>
        <dbReference type="ChEBI" id="CHEBI:15377"/>
        <dbReference type="ChEBI" id="CHEBI:16240"/>
        <dbReference type="ChEBI" id="CHEBI:139520"/>
        <dbReference type="ChEBI" id="CHEBI:139521"/>
        <dbReference type="EC" id="1.11.1.7"/>
    </reaction>
</comment>
<evidence type="ECO:0000259" key="13">
    <source>
        <dbReference type="PROSITE" id="PS50873"/>
    </source>
</evidence>
<comment type="cofactor">
    <cofactor evidence="10 12">
        <name>heme b</name>
        <dbReference type="ChEBI" id="CHEBI:60344"/>
    </cofactor>
    <text evidence="10 12">Binds 1 heme b (iron(II)-protoporphyrin IX) group per subunit.</text>
</comment>
<evidence type="ECO:0000256" key="4">
    <source>
        <dbReference type="ARBA" id="ARBA00022617"/>
    </source>
</evidence>
<gene>
    <name evidence="14" type="ORF">KI387_008880</name>
</gene>
<feature type="binding site" description="axial binding residue" evidence="10">
    <location>
        <position position="284"/>
    </location>
    <ligand>
        <name>heme b</name>
        <dbReference type="ChEBI" id="CHEBI:60344"/>
    </ligand>
    <ligandPart>
        <name>Fe</name>
        <dbReference type="ChEBI" id="CHEBI:18248"/>
    </ligandPart>
</feature>
<evidence type="ECO:0000256" key="3">
    <source>
        <dbReference type="ARBA" id="ARBA00022559"/>
    </source>
</evidence>
<comment type="similarity">
    <text evidence="2">Belongs to the peroxidase family. Ascorbate peroxidase subfamily.</text>
</comment>
<dbReference type="InterPro" id="IPR019793">
    <property type="entry name" value="Peroxidases_heam-ligand_BS"/>
</dbReference>
<evidence type="ECO:0000256" key="11">
    <source>
        <dbReference type="PIRSR" id="PIRSR600823-5"/>
    </source>
</evidence>
<feature type="binding site" evidence="10">
    <location>
        <position position="179"/>
    </location>
    <ligand>
        <name>Ca(2+)</name>
        <dbReference type="ChEBI" id="CHEBI:29108"/>
        <label>1</label>
    </ligand>
</feature>
<dbReference type="EMBL" id="JAHRHJ020000008">
    <property type="protein sequence ID" value="KAH9304476.1"/>
    <property type="molecule type" value="Genomic_DNA"/>
</dbReference>
<dbReference type="InterPro" id="IPR010255">
    <property type="entry name" value="Haem_peroxidase_sf"/>
</dbReference>
<feature type="binding site" evidence="10">
    <location>
        <position position="163"/>
    </location>
    <ligand>
        <name>Ca(2+)</name>
        <dbReference type="ChEBI" id="CHEBI:29108"/>
        <label>1</label>
    </ligand>
</feature>